<evidence type="ECO:0000313" key="2">
    <source>
        <dbReference type="Proteomes" id="UP000012160"/>
    </source>
</evidence>
<reference evidence="1 2" key="1">
    <citation type="submission" date="2013-01" db="EMBL/GenBank/DDBJ databases">
        <authorList>
            <person name="Harkins D.M."/>
            <person name="Durkin A.S."/>
            <person name="Brinkac L.M."/>
            <person name="Haft D.H."/>
            <person name="Selengut J.D."/>
            <person name="Sanka R."/>
            <person name="DePew J."/>
            <person name="Purushe J."/>
            <person name="Matthias M.A."/>
            <person name="Vinetz J.M."/>
            <person name="Sutton G.G."/>
            <person name="Nierman W.C."/>
            <person name="Fouts D.E."/>
        </authorList>
    </citation>
    <scope>NUCLEOTIDE SEQUENCE [LARGE SCALE GENOMIC DNA]</scope>
    <source>
        <strain evidence="1 2">ZUN179</strain>
    </source>
</reference>
<name>M6URZ0_9LEPT</name>
<dbReference type="EMBL" id="AHOQ02000048">
    <property type="protein sequence ID" value="EMO43829.1"/>
    <property type="molecule type" value="Genomic_DNA"/>
</dbReference>
<organism evidence="1 2">
    <name type="scientific">Leptospira santarosai str. ZUN179</name>
    <dbReference type="NCBI Taxonomy" id="1049985"/>
    <lineage>
        <taxon>Bacteria</taxon>
        <taxon>Pseudomonadati</taxon>
        <taxon>Spirochaetota</taxon>
        <taxon>Spirochaetia</taxon>
        <taxon>Leptospirales</taxon>
        <taxon>Leptospiraceae</taxon>
        <taxon>Leptospira</taxon>
    </lineage>
</organism>
<proteinExistence type="predicted"/>
<accession>M6URZ0</accession>
<dbReference type="AlphaFoldDB" id="M6URZ0"/>
<gene>
    <name evidence="1" type="ORF">LEP1GSC187_0539</name>
</gene>
<comment type="caution">
    <text evidence="1">The sequence shown here is derived from an EMBL/GenBank/DDBJ whole genome shotgun (WGS) entry which is preliminary data.</text>
</comment>
<evidence type="ECO:0000313" key="1">
    <source>
        <dbReference type="EMBL" id="EMO43829.1"/>
    </source>
</evidence>
<protein>
    <submittedName>
        <fullName evidence="1">Putative toxin-antitoxin system, toxin component, RelE family</fullName>
    </submittedName>
</protein>
<sequence>MEELEREGPIQPEWANYSKLGKNEYHCHLSYSWVACWRNEKNSLLIEVYYAGSRENAPY</sequence>
<dbReference type="Proteomes" id="UP000012160">
    <property type="component" value="Unassembled WGS sequence"/>
</dbReference>